<feature type="transmembrane region" description="Helical" evidence="5">
    <location>
        <begin position="166"/>
        <end position="192"/>
    </location>
</feature>
<dbReference type="GO" id="GO:0140359">
    <property type="term" value="F:ABC-type transporter activity"/>
    <property type="evidence" value="ECO:0007669"/>
    <property type="project" value="InterPro"/>
</dbReference>
<dbReference type="RefSeq" id="WP_077846925.1">
    <property type="nucleotide sequence ID" value="NZ_LZZM01000113.1"/>
</dbReference>
<dbReference type="STRING" id="29367.CLPUN_17550"/>
<feature type="domain" description="ABC transmembrane type-2" evidence="6">
    <location>
        <begin position="127"/>
        <end position="360"/>
    </location>
</feature>
<evidence type="ECO:0000313" key="8">
    <source>
        <dbReference type="Proteomes" id="UP000190890"/>
    </source>
</evidence>
<feature type="transmembrane region" description="Helical" evidence="5">
    <location>
        <begin position="24"/>
        <end position="45"/>
    </location>
</feature>
<feature type="transmembrane region" description="Helical" evidence="5">
    <location>
        <begin position="278"/>
        <end position="298"/>
    </location>
</feature>
<dbReference type="PANTHER" id="PTHR43229:SF2">
    <property type="entry name" value="NODULATION PROTEIN J"/>
    <property type="match status" value="1"/>
</dbReference>
<dbReference type="OrthoDB" id="266913at2"/>
<accession>A0A1S8TMN9</accession>
<feature type="transmembrane region" description="Helical" evidence="5">
    <location>
        <begin position="218"/>
        <end position="242"/>
    </location>
</feature>
<dbReference type="InterPro" id="IPR051784">
    <property type="entry name" value="Nod_factor_ABC_transporter"/>
</dbReference>
<evidence type="ECO:0000313" key="7">
    <source>
        <dbReference type="EMBL" id="OOM79028.1"/>
    </source>
</evidence>
<keyword evidence="2 5" id="KW-0812">Transmembrane</keyword>
<sequence length="363" mass="40012">MGRFMHIVWTVAKKDFKTWFRDPTFLVASIMVPLVLLGVFSLVGFSSASIPISLNSNDMTNSEQATEVIKELKSPVSPFFEVTTQNSQNANEEWEKGAVLGMVKYPVNEGTQYFNLYFFNINGDYTKNYLLRFAKVSRELAEANLPSGHAIVSTEEKSLLAKDIAIWKYIAVGLVGFAIVFSGIVNSGVMVAREWKELTIKELILSPANRFSIFGGKVLAGLMAGGINAVIMLLAIYIFYGIYPLGSWLGLILVLFFTSVLAIAVGIILGLILKRLDIMAPIGMIIVTVLWLICGGLGPRGQLPDSLWFISKYLPFTYAFEQLHTIVETNSTIGMSADLLVIGASSFIAIIFAIYLLNRSTTK</sequence>
<evidence type="ECO:0000256" key="3">
    <source>
        <dbReference type="ARBA" id="ARBA00022989"/>
    </source>
</evidence>
<proteinExistence type="predicted"/>
<name>A0A1S8TMN9_9CLOT</name>
<feature type="transmembrane region" description="Helical" evidence="5">
    <location>
        <begin position="248"/>
        <end position="271"/>
    </location>
</feature>
<dbReference type="InterPro" id="IPR013525">
    <property type="entry name" value="ABC2_TM"/>
</dbReference>
<organism evidence="7 8">
    <name type="scientific">Clostridium puniceum</name>
    <dbReference type="NCBI Taxonomy" id="29367"/>
    <lineage>
        <taxon>Bacteria</taxon>
        <taxon>Bacillati</taxon>
        <taxon>Bacillota</taxon>
        <taxon>Clostridia</taxon>
        <taxon>Eubacteriales</taxon>
        <taxon>Clostridiaceae</taxon>
        <taxon>Clostridium</taxon>
    </lineage>
</organism>
<gene>
    <name evidence="7" type="ORF">CLPUN_17550</name>
</gene>
<dbReference type="GO" id="GO:0016020">
    <property type="term" value="C:membrane"/>
    <property type="evidence" value="ECO:0007669"/>
    <property type="project" value="UniProtKB-SubCell"/>
</dbReference>
<protein>
    <submittedName>
        <fullName evidence="7">ABC-2 family transporter protein</fullName>
    </submittedName>
</protein>
<keyword evidence="8" id="KW-1185">Reference proteome</keyword>
<keyword evidence="3 5" id="KW-1133">Transmembrane helix</keyword>
<feature type="transmembrane region" description="Helical" evidence="5">
    <location>
        <begin position="339"/>
        <end position="357"/>
    </location>
</feature>
<dbReference type="PROSITE" id="PS51012">
    <property type="entry name" value="ABC_TM2"/>
    <property type="match status" value="1"/>
</dbReference>
<keyword evidence="4 5" id="KW-0472">Membrane</keyword>
<reference evidence="7 8" key="1">
    <citation type="submission" date="2016-05" db="EMBL/GenBank/DDBJ databases">
        <title>Microbial solvent formation.</title>
        <authorList>
            <person name="Poehlein A."/>
            <person name="Montoya Solano J.D."/>
            <person name="Flitsch S."/>
            <person name="Krabben P."/>
            <person name="Duerre P."/>
            <person name="Daniel R."/>
        </authorList>
    </citation>
    <scope>NUCLEOTIDE SEQUENCE [LARGE SCALE GENOMIC DNA]</scope>
    <source>
        <strain evidence="7 8">DSM 2619</strain>
    </source>
</reference>
<evidence type="ECO:0000259" key="6">
    <source>
        <dbReference type="PROSITE" id="PS51012"/>
    </source>
</evidence>
<dbReference type="Pfam" id="PF12698">
    <property type="entry name" value="ABC2_membrane_3"/>
    <property type="match status" value="1"/>
</dbReference>
<evidence type="ECO:0000256" key="4">
    <source>
        <dbReference type="ARBA" id="ARBA00023136"/>
    </source>
</evidence>
<evidence type="ECO:0000256" key="5">
    <source>
        <dbReference type="SAM" id="Phobius"/>
    </source>
</evidence>
<evidence type="ECO:0000256" key="2">
    <source>
        <dbReference type="ARBA" id="ARBA00022692"/>
    </source>
</evidence>
<dbReference type="InterPro" id="IPR047817">
    <property type="entry name" value="ABC2_TM_bact-type"/>
</dbReference>
<dbReference type="PANTHER" id="PTHR43229">
    <property type="entry name" value="NODULATION PROTEIN J"/>
    <property type="match status" value="1"/>
</dbReference>
<comment type="caution">
    <text evidence="7">The sequence shown here is derived from an EMBL/GenBank/DDBJ whole genome shotgun (WGS) entry which is preliminary data.</text>
</comment>
<evidence type="ECO:0000256" key="1">
    <source>
        <dbReference type="ARBA" id="ARBA00004141"/>
    </source>
</evidence>
<dbReference type="EMBL" id="LZZM01000113">
    <property type="protein sequence ID" value="OOM79028.1"/>
    <property type="molecule type" value="Genomic_DNA"/>
</dbReference>
<comment type="subcellular location">
    <subcellularLocation>
        <location evidence="1">Membrane</location>
        <topology evidence="1">Multi-pass membrane protein</topology>
    </subcellularLocation>
</comment>
<dbReference type="AlphaFoldDB" id="A0A1S8TMN9"/>
<dbReference type="Proteomes" id="UP000190890">
    <property type="component" value="Unassembled WGS sequence"/>
</dbReference>